<sequence length="139" mass="15346">MTWRDSHELVPGLALHTAYEAALRRRLVDIDDAATPVNCLIAQARAEGIVECLETVTHGIPAGHTERLYLVIEDATNRRLAVLGAMQCRPGGGFEHLARAGQHPQGARGNGRPLGRQPRVQRMGSFRHVASLLRVWDDR</sequence>
<dbReference type="EMBL" id="JADLKB010000006">
    <property type="protein sequence ID" value="MBF8735351.1"/>
    <property type="molecule type" value="Genomic_DNA"/>
</dbReference>
<dbReference type="RefSeq" id="WP_196182671.1">
    <property type="nucleotide sequence ID" value="NZ_JADLJW010000019.1"/>
</dbReference>
<name>A0AAW4BR86_PSEPU</name>
<accession>A0AAW4BR86</accession>
<evidence type="ECO:0000313" key="2">
    <source>
        <dbReference type="EMBL" id="MBF8735351.1"/>
    </source>
</evidence>
<organism evidence="2 3">
    <name type="scientific">Pseudomonas putida</name>
    <name type="common">Arthrobacter siderocapsulatus</name>
    <dbReference type="NCBI Taxonomy" id="303"/>
    <lineage>
        <taxon>Bacteria</taxon>
        <taxon>Pseudomonadati</taxon>
        <taxon>Pseudomonadota</taxon>
        <taxon>Gammaproteobacteria</taxon>
        <taxon>Pseudomonadales</taxon>
        <taxon>Pseudomonadaceae</taxon>
        <taxon>Pseudomonas</taxon>
    </lineage>
</organism>
<comment type="caution">
    <text evidence="2">The sequence shown here is derived from an EMBL/GenBank/DDBJ whole genome shotgun (WGS) entry which is preliminary data.</text>
</comment>
<evidence type="ECO:0000256" key="1">
    <source>
        <dbReference type="SAM" id="MobiDB-lite"/>
    </source>
</evidence>
<dbReference type="AlphaFoldDB" id="A0AAW4BR86"/>
<reference evidence="2" key="1">
    <citation type="submission" date="2020-10" db="EMBL/GenBank/DDBJ databases">
        <title>Genome sequences of Pseudomonas isolates.</title>
        <authorList>
            <person name="Wessels L."/>
            <person name="Reich F."/>
            <person name="Hammerl J."/>
        </authorList>
    </citation>
    <scope>NUCLEOTIDE SEQUENCE</scope>
    <source>
        <strain evidence="2">20-MO00640-0</strain>
    </source>
</reference>
<protein>
    <submittedName>
        <fullName evidence="2">Uncharacterized protein</fullName>
    </submittedName>
</protein>
<gene>
    <name evidence="2" type="ORF">IR015_07995</name>
</gene>
<evidence type="ECO:0000313" key="3">
    <source>
        <dbReference type="Proteomes" id="UP000639504"/>
    </source>
</evidence>
<feature type="region of interest" description="Disordered" evidence="1">
    <location>
        <begin position="100"/>
        <end position="119"/>
    </location>
</feature>
<proteinExistence type="predicted"/>
<dbReference type="Proteomes" id="UP000639504">
    <property type="component" value="Unassembled WGS sequence"/>
</dbReference>